<dbReference type="GO" id="GO:0009100">
    <property type="term" value="P:glycoprotein metabolic process"/>
    <property type="evidence" value="ECO:0007669"/>
    <property type="project" value="UniProtKB-ARBA"/>
</dbReference>
<evidence type="ECO:0000313" key="3">
    <source>
        <dbReference type="Proteomes" id="UP000252345"/>
    </source>
</evidence>
<reference evidence="2 3" key="1">
    <citation type="submission" date="2017-10" db="EMBL/GenBank/DDBJ databases">
        <title>Bifidobacterium xylocopum sp. nov. and Bifidobacterium aemilianum sp. nov., from the carpenter bee (Xylocopa violacea) digestive tract.</title>
        <authorList>
            <person name="Alberoni D."/>
            <person name="Baffoni L."/>
            <person name="Di Gioia D."/>
            <person name="Gaggia F."/>
            <person name="Biavati B."/>
        </authorList>
    </citation>
    <scope>NUCLEOTIDE SEQUENCE [LARGE SCALE GENOMIC DNA]</scope>
    <source>
        <strain evidence="2 3">XV2</strain>
    </source>
</reference>
<dbReference type="PANTHER" id="PTHR43404:SF2">
    <property type="entry name" value="LIPOPOLYSACCHARIDE CHOLINEPHOSPHOTRANSFERASE LICD"/>
    <property type="match status" value="1"/>
</dbReference>
<dbReference type="InterPro" id="IPR007074">
    <property type="entry name" value="LicD/FKTN/FKRP_NTP_transf"/>
</dbReference>
<proteinExistence type="predicted"/>
<keyword evidence="3" id="KW-1185">Reference proteome</keyword>
<accession>A0A366KB97</accession>
<name>A0A366KB97_9BIFI</name>
<feature type="domain" description="LicD/FKTN/FKRP nucleotidyltransferase" evidence="1">
    <location>
        <begin position="30"/>
        <end position="256"/>
    </location>
</feature>
<evidence type="ECO:0000313" key="2">
    <source>
        <dbReference type="EMBL" id="RBP99005.1"/>
    </source>
</evidence>
<dbReference type="Proteomes" id="UP000252345">
    <property type="component" value="Unassembled WGS sequence"/>
</dbReference>
<organism evidence="2 3">
    <name type="scientific">Bifidobacterium xylocopae</name>
    <dbReference type="NCBI Taxonomy" id="2493119"/>
    <lineage>
        <taxon>Bacteria</taxon>
        <taxon>Bacillati</taxon>
        <taxon>Actinomycetota</taxon>
        <taxon>Actinomycetes</taxon>
        <taxon>Bifidobacteriales</taxon>
        <taxon>Bifidobacteriaceae</taxon>
        <taxon>Bifidobacterium</taxon>
    </lineage>
</organism>
<gene>
    <name evidence="2" type="ORF">CRD59_05915</name>
</gene>
<dbReference type="InterPro" id="IPR052942">
    <property type="entry name" value="LPS_cholinephosphotransferase"/>
</dbReference>
<dbReference type="Pfam" id="PF04991">
    <property type="entry name" value="LicD"/>
    <property type="match status" value="1"/>
</dbReference>
<dbReference type="PANTHER" id="PTHR43404">
    <property type="entry name" value="LIPOPOLYSACCHARIDE CHOLINEPHOSPHOTRANSFERASE LICD"/>
    <property type="match status" value="1"/>
</dbReference>
<comment type="caution">
    <text evidence="2">The sequence shown here is derived from an EMBL/GenBank/DDBJ whole genome shotgun (WGS) entry which is preliminary data.</text>
</comment>
<sequence length="281" mass="32699">MKMSGKKRELTTREIQLATLEILKQFIEICEDNDLCYYLAYGSLIGAIRHQGFIPWDDDLDVYMPRPDYNKLLDFFDDPQHDTGSLLAIHTTENKLIPFLITRISDTHYKQVGEYDDEIPQMGTFIDIYPLDGLYGSSKEAHRESRKVHTISSNYMRAGKFSTPYKLANPLMRVVKSIWPLILKDARTYWEELSLYTTVEEYEQADYVACKIWNDTKGSLIVDEKSDYGEGKQAIFEGLKVRIPDNADAILRRIYGDYMQLPPVKERIGHHYYSIVPRDDN</sequence>
<protein>
    <recommendedName>
        <fullName evidence="1">LicD/FKTN/FKRP nucleotidyltransferase domain-containing protein</fullName>
    </recommendedName>
</protein>
<evidence type="ECO:0000259" key="1">
    <source>
        <dbReference type="Pfam" id="PF04991"/>
    </source>
</evidence>
<dbReference type="AlphaFoldDB" id="A0A366KB97"/>
<dbReference type="EMBL" id="PDCH01000012">
    <property type="protein sequence ID" value="RBP99005.1"/>
    <property type="molecule type" value="Genomic_DNA"/>
</dbReference>